<evidence type="ECO:0000313" key="2">
    <source>
        <dbReference type="EMBL" id="OGE82650.1"/>
    </source>
</evidence>
<feature type="transmembrane region" description="Helical" evidence="1">
    <location>
        <begin position="289"/>
        <end position="310"/>
    </location>
</feature>
<feature type="transmembrane region" description="Helical" evidence="1">
    <location>
        <begin position="347"/>
        <end position="367"/>
    </location>
</feature>
<comment type="caution">
    <text evidence="2">The sequence shown here is derived from an EMBL/GenBank/DDBJ whole genome shotgun (WGS) entry which is preliminary data.</text>
</comment>
<feature type="transmembrane region" description="Helical" evidence="1">
    <location>
        <begin position="175"/>
        <end position="192"/>
    </location>
</feature>
<keyword evidence="1" id="KW-1133">Transmembrane helix</keyword>
<accession>A0A1F5NZ89</accession>
<evidence type="ECO:0000256" key="1">
    <source>
        <dbReference type="SAM" id="Phobius"/>
    </source>
</evidence>
<gene>
    <name evidence="2" type="ORF">A2846_03250</name>
</gene>
<feature type="transmembrane region" description="Helical" evidence="1">
    <location>
        <begin position="152"/>
        <end position="168"/>
    </location>
</feature>
<dbReference type="Proteomes" id="UP000176339">
    <property type="component" value="Unassembled WGS sequence"/>
</dbReference>
<organism evidence="2 3">
    <name type="scientific">Candidatus Doudnabacteria bacterium RIFCSPHIGHO2_01_FULL_49_9</name>
    <dbReference type="NCBI Taxonomy" id="1817827"/>
    <lineage>
        <taxon>Bacteria</taxon>
        <taxon>Candidatus Doudnaibacteriota</taxon>
    </lineage>
</organism>
<feature type="transmembrane region" description="Helical" evidence="1">
    <location>
        <begin position="204"/>
        <end position="234"/>
    </location>
</feature>
<dbReference type="AlphaFoldDB" id="A0A1F5NZ89"/>
<proteinExistence type="predicted"/>
<feature type="transmembrane region" description="Helical" evidence="1">
    <location>
        <begin position="246"/>
        <end position="263"/>
    </location>
</feature>
<protein>
    <recommendedName>
        <fullName evidence="4">Glycosyltransferase RgtA/B/C/D-like domain-containing protein</fullName>
    </recommendedName>
</protein>
<name>A0A1F5NZ89_9BACT</name>
<dbReference type="EMBL" id="MFEN01000066">
    <property type="protein sequence ID" value="OGE82650.1"/>
    <property type="molecule type" value="Genomic_DNA"/>
</dbReference>
<evidence type="ECO:0008006" key="4">
    <source>
        <dbReference type="Google" id="ProtNLM"/>
    </source>
</evidence>
<feature type="transmembrane region" description="Helical" evidence="1">
    <location>
        <begin position="376"/>
        <end position="395"/>
    </location>
</feature>
<feature type="transmembrane region" description="Helical" evidence="1">
    <location>
        <begin position="5"/>
        <end position="27"/>
    </location>
</feature>
<feature type="transmembrane region" description="Helical" evidence="1">
    <location>
        <begin position="130"/>
        <end position="146"/>
    </location>
</feature>
<sequence length="589" mass="67080">MKRHWLGIAAAVLVGAIYLVPHIWFLAVQSESHQGLPLMQSPAEDFYIARMQEILDGHSLAGSTVFFEYKDQVPIQPPTIEFLYALPTLAFGIPLVATLTATRFLLPVTLFLLVYFLIYRMLGGNEKARCASALGGALLVVLGYDLVDWHTIWSYLTGAAKPAAFLIWNRPVHPVSGAILLFAFLHFVWSMASDSQTRKIQIWGAGICWALMIMSYFFAWGLALSVLAMLGLFFLFQRDYFKIRRLALVFFLGLLFSSPYWYLSLTARQSPWYEASLLRSGLFYTHYPIFNKLLIAVLALYVIYLAVKFFRDRGARLLETEDYFILAMLGGGIWALNQQIITGMTVWPFHFVQYTIPFAIIAAVAMLHNLSASRPVLRLASVALIIAASLVFGVYKQYHAYTAGITKHNRQIQNYQPALAWLAAQKKPCVALVSGDIRQFIEFTGLVVAFTHCDIYGNSWTYSLMPQERIYHTYLVNLRFRGVSSNELEEYLQKDPLAEIDAITYLSSNWAGLYDETGFPDFTDEAVSQRLSRLPEDYREFLRRNFRAELDKYRLDYILSFGSVASEVQEQLGGIELLTEQGPIMIYKY</sequence>
<feature type="transmembrane region" description="Helical" evidence="1">
    <location>
        <begin position="91"/>
        <end position="118"/>
    </location>
</feature>
<reference evidence="2 3" key="1">
    <citation type="journal article" date="2016" name="Nat. Commun.">
        <title>Thousands of microbial genomes shed light on interconnected biogeochemical processes in an aquifer system.</title>
        <authorList>
            <person name="Anantharaman K."/>
            <person name="Brown C.T."/>
            <person name="Hug L.A."/>
            <person name="Sharon I."/>
            <person name="Castelle C.J."/>
            <person name="Probst A.J."/>
            <person name="Thomas B.C."/>
            <person name="Singh A."/>
            <person name="Wilkins M.J."/>
            <person name="Karaoz U."/>
            <person name="Brodie E.L."/>
            <person name="Williams K.H."/>
            <person name="Hubbard S.S."/>
            <person name="Banfield J.F."/>
        </authorList>
    </citation>
    <scope>NUCLEOTIDE SEQUENCE [LARGE SCALE GENOMIC DNA]</scope>
</reference>
<keyword evidence="1" id="KW-0472">Membrane</keyword>
<keyword evidence="1" id="KW-0812">Transmembrane</keyword>
<evidence type="ECO:0000313" key="3">
    <source>
        <dbReference type="Proteomes" id="UP000176339"/>
    </source>
</evidence>
<feature type="transmembrane region" description="Helical" evidence="1">
    <location>
        <begin position="322"/>
        <end position="341"/>
    </location>
</feature>